<dbReference type="GO" id="GO:0003677">
    <property type="term" value="F:DNA binding"/>
    <property type="evidence" value="ECO:0007669"/>
    <property type="project" value="UniProtKB-KW"/>
</dbReference>
<dbReference type="Pfam" id="PF02195">
    <property type="entry name" value="ParB_N"/>
    <property type="match status" value="1"/>
</dbReference>
<dbReference type="SMART" id="SM00470">
    <property type="entry name" value="ParB"/>
    <property type="match status" value="1"/>
</dbReference>
<evidence type="ECO:0000313" key="6">
    <source>
        <dbReference type="Proteomes" id="UP000422569"/>
    </source>
</evidence>
<dbReference type="InterPro" id="IPR036086">
    <property type="entry name" value="ParB/Sulfiredoxin_sf"/>
</dbReference>
<dbReference type="CDD" id="cd16406">
    <property type="entry name" value="ParB_N_like"/>
    <property type="match status" value="1"/>
</dbReference>
<dbReference type="FunFam" id="3.90.1530.30:FF:000002">
    <property type="entry name" value="Chromosome partitioning protein ParB"/>
    <property type="match status" value="1"/>
</dbReference>
<dbReference type="FunFam" id="1.10.10.2830:FF:000001">
    <property type="entry name" value="Chromosome partitioning protein ParB"/>
    <property type="match status" value="1"/>
</dbReference>
<evidence type="ECO:0000256" key="2">
    <source>
        <dbReference type="SAM" id="Coils"/>
    </source>
</evidence>
<protein>
    <submittedName>
        <fullName evidence="5">DNA-binding protein</fullName>
    </submittedName>
</protein>
<evidence type="ECO:0000256" key="1">
    <source>
        <dbReference type="ARBA" id="ARBA00006295"/>
    </source>
</evidence>
<sequence length="713" mass="78182">MARTVHKIQLSASRDIPFNKLMLSQANVRRIKAGVSIEELAEDIARRTLLQSITVRPVLDDGGAETGMFEIPAGGRRYRALELLVKQKRLARNAPIPCVVRTEGTPEEDSLAENVQRAPLHPLDQFRAFLALREKGQSEEEIAAAFFVGVNVVRQRLRLASVSPKLLDIYAEDGMTLDQLMGFTVSPDHERQEQVWDAILRSYNKEAYQIRRLLTESAVRASDKRAQYAGKDYIAAGGAVMRDLFQSDDGGWLQDARLLDRLVAEKLERDTQATRAEGWKWVEVATDFPYGHTYGLRHIPGERQPLTDEENAALDALRAEAEQLEEAHADMDEIPDEVDQRLAEIEAAIDAIEERPVNYEPTDIARAGAFVSIDGSGRLRIERGYIRPEDEAPIEEPEAAGQDEEIEATAASSLPASVARTSAPDRGAVQAEPGEDEEDDSLRPLPDKLLTELTAWRTLALREAIGADPNIAFLAALHVLCLKSFYRYGSDSCLEIEPKTIAFGAQAPGLGDTPLAAKVNARHHDWSEQLPAEPGDLWDVLTTFDSETQLRLFAHCVSLTVNAVHEAWNKRPKALAHANRLARALSLDITATGWAPTVDNFLGRVTKARIVEAVREAKGAEQAKRVEPLKKGDMAQEAEQLLAGSGWLPEPLRTPGGPVDDAKQARSETGAAAADTPIEETGGIGKETAIDEIDAARDSDDASVDAPQDVAAE</sequence>
<evidence type="ECO:0000256" key="3">
    <source>
        <dbReference type="SAM" id="MobiDB-lite"/>
    </source>
</evidence>
<feature type="coiled-coil region" evidence="2">
    <location>
        <begin position="307"/>
        <end position="334"/>
    </location>
</feature>
<keyword evidence="5" id="KW-0614">Plasmid</keyword>
<dbReference type="SUPFAM" id="SSF110849">
    <property type="entry name" value="ParB/Sulfiredoxin"/>
    <property type="match status" value="1"/>
</dbReference>
<dbReference type="InterPro" id="IPR003115">
    <property type="entry name" value="ParB_N"/>
</dbReference>
<proteinExistence type="inferred from homology"/>
<dbReference type="Proteomes" id="UP000422569">
    <property type="component" value="Plasmid unnamed1"/>
</dbReference>
<feature type="region of interest" description="Disordered" evidence="3">
    <location>
        <begin position="644"/>
        <end position="686"/>
    </location>
</feature>
<evidence type="ECO:0000259" key="4">
    <source>
        <dbReference type="SMART" id="SM00470"/>
    </source>
</evidence>
<keyword evidence="5" id="KW-0238">DNA-binding</keyword>
<accession>A0A6B8M4F2</accession>
<dbReference type="InterPro" id="IPR050336">
    <property type="entry name" value="Chromosome_partition/occlusion"/>
</dbReference>
<dbReference type="KEGG" id="mpar:F7D14_20050"/>
<dbReference type="Gene3D" id="3.90.1530.30">
    <property type="match status" value="1"/>
</dbReference>
<dbReference type="RefSeq" id="WP_016921761.1">
    <property type="nucleotide sequence ID" value="NZ_CP044332.1"/>
</dbReference>
<feature type="region of interest" description="Disordered" evidence="3">
    <location>
        <begin position="409"/>
        <end position="444"/>
    </location>
</feature>
<evidence type="ECO:0000313" key="5">
    <source>
        <dbReference type="EMBL" id="QGM99897.1"/>
    </source>
</evidence>
<organism evidence="5 6">
    <name type="scientific">Methylocystis parvus</name>
    <dbReference type="NCBI Taxonomy" id="134"/>
    <lineage>
        <taxon>Bacteria</taxon>
        <taxon>Pseudomonadati</taxon>
        <taxon>Pseudomonadota</taxon>
        <taxon>Alphaproteobacteria</taxon>
        <taxon>Hyphomicrobiales</taxon>
        <taxon>Methylocystaceae</taxon>
        <taxon>Methylocystis</taxon>
    </lineage>
</organism>
<dbReference type="GO" id="GO:0005694">
    <property type="term" value="C:chromosome"/>
    <property type="evidence" value="ECO:0007669"/>
    <property type="project" value="TreeGrafter"/>
</dbReference>
<dbReference type="PANTHER" id="PTHR33375:SF7">
    <property type="entry name" value="CHROMOSOME 2-PARTITIONING PROTEIN PARB-RELATED"/>
    <property type="match status" value="1"/>
</dbReference>
<reference evidence="5 6" key="1">
    <citation type="submission" date="2019-09" db="EMBL/GenBank/DDBJ databases">
        <title>Isolation and complete genome sequencing of Methylocystis species.</title>
        <authorList>
            <person name="Rumah B.L."/>
            <person name="Stead C.E."/>
            <person name="Stevens B.C."/>
            <person name="Minton N.P."/>
            <person name="Grosse-Honebrink A."/>
            <person name="Zhang Y."/>
        </authorList>
    </citation>
    <scope>NUCLEOTIDE SEQUENCE [LARGE SCALE GENOMIC DNA]</scope>
    <source>
        <strain evidence="5 6">BRCS2</strain>
        <plasmid evidence="5 6">unnamed1</plasmid>
    </source>
</reference>
<comment type="similarity">
    <text evidence="1">Belongs to the ParB family.</text>
</comment>
<geneLocation type="plasmid" evidence="5">
    <name>unnamed1</name>
</geneLocation>
<feature type="region of interest" description="Disordered" evidence="3">
    <location>
        <begin position="694"/>
        <end position="713"/>
    </location>
</feature>
<gene>
    <name evidence="5" type="ORF">F7D14_20050</name>
</gene>
<dbReference type="Gene3D" id="1.10.10.2830">
    <property type="match status" value="1"/>
</dbReference>
<feature type="domain" description="ParB-like N-terminal" evidence="4">
    <location>
        <begin position="14"/>
        <end position="115"/>
    </location>
</feature>
<dbReference type="PANTHER" id="PTHR33375">
    <property type="entry name" value="CHROMOSOME-PARTITIONING PROTEIN PARB-RELATED"/>
    <property type="match status" value="1"/>
</dbReference>
<dbReference type="EMBL" id="CP044332">
    <property type="protein sequence ID" value="QGM99897.1"/>
    <property type="molecule type" value="Genomic_DNA"/>
</dbReference>
<keyword evidence="2" id="KW-0175">Coiled coil</keyword>
<dbReference type="SUPFAM" id="SSF109709">
    <property type="entry name" value="KorB DNA-binding domain-like"/>
    <property type="match status" value="1"/>
</dbReference>
<name>A0A6B8M4F2_9HYPH</name>
<keyword evidence="6" id="KW-1185">Reference proteome</keyword>
<dbReference type="GO" id="GO:0007059">
    <property type="term" value="P:chromosome segregation"/>
    <property type="evidence" value="ECO:0007669"/>
    <property type="project" value="TreeGrafter"/>
</dbReference>
<dbReference type="AlphaFoldDB" id="A0A6B8M4F2"/>